<dbReference type="OrthoDB" id="3682027at2759"/>
<evidence type="ECO:0008006" key="4">
    <source>
        <dbReference type="Google" id="ProtNLM"/>
    </source>
</evidence>
<evidence type="ECO:0000313" key="3">
    <source>
        <dbReference type="Proteomes" id="UP000244855"/>
    </source>
</evidence>
<dbReference type="AlphaFoldDB" id="A0A2V1DTC4"/>
<accession>A0A2V1DTC4</accession>
<name>A0A2V1DTC4_9PLEO</name>
<reference evidence="2 3" key="1">
    <citation type="journal article" date="2018" name="Sci. Rep.">
        <title>Comparative genomics provides insights into the lifestyle and reveals functional heterogeneity of dark septate endophytic fungi.</title>
        <authorList>
            <person name="Knapp D.G."/>
            <person name="Nemeth J.B."/>
            <person name="Barry K."/>
            <person name="Hainaut M."/>
            <person name="Henrissat B."/>
            <person name="Johnson J."/>
            <person name="Kuo A."/>
            <person name="Lim J.H.P."/>
            <person name="Lipzen A."/>
            <person name="Nolan M."/>
            <person name="Ohm R.A."/>
            <person name="Tamas L."/>
            <person name="Grigoriev I.V."/>
            <person name="Spatafora J.W."/>
            <person name="Nagy L.G."/>
            <person name="Kovacs G.M."/>
        </authorList>
    </citation>
    <scope>NUCLEOTIDE SEQUENCE [LARGE SCALE GENOMIC DNA]</scope>
    <source>
        <strain evidence="2 3">DSE2036</strain>
    </source>
</reference>
<feature type="region of interest" description="Disordered" evidence="1">
    <location>
        <begin position="424"/>
        <end position="447"/>
    </location>
</feature>
<gene>
    <name evidence="2" type="ORF">DM02DRAFT_704981</name>
</gene>
<evidence type="ECO:0000313" key="2">
    <source>
        <dbReference type="EMBL" id="PVI01548.1"/>
    </source>
</evidence>
<evidence type="ECO:0000256" key="1">
    <source>
        <dbReference type="SAM" id="MobiDB-lite"/>
    </source>
</evidence>
<dbReference type="Proteomes" id="UP000244855">
    <property type="component" value="Unassembled WGS sequence"/>
</dbReference>
<keyword evidence="3" id="KW-1185">Reference proteome</keyword>
<proteinExistence type="predicted"/>
<sequence>MASCVAATVAVCGLVPHRPPPSPPVNFLLSQMYTKMGYHLLSFPNETLLNIFAHLVNHHEPAAYSFRTQGSRQIVERDTKYYRDLCSVSLTCKRLSILARELLLKEIVVPYVKLDRLLECFIQYPQLTRLPQSLDVVQGYFNPPGSRKSSKTDEEFREGCWELIANLNISDNHKTDWMNSVDIFIHDRTTSETDLLPSRFVTQDAVFCLLLAALPNLKRLQAGTLRTPDVPVLQDMLWDYHAYTPSPAHLGYLREAMLLVAPKLTHLEVPLNWSAVRHAYNSHYGPSSLKILREFTNLHTLTIPPFSFPPMLLNPDMFPSYKLPPTLRHINVVGDRHLQLLEGTGLLCLMLEEREVNLRGISIHQLISDSRNGWDYVDFNGQDPAAEGARRLAERATELGIILKVHFTREKSTGEKTTIADYVHNRDSGLEPVPKPQSVPVTEPEEG</sequence>
<organism evidence="2 3">
    <name type="scientific">Periconia macrospinosa</name>
    <dbReference type="NCBI Taxonomy" id="97972"/>
    <lineage>
        <taxon>Eukaryota</taxon>
        <taxon>Fungi</taxon>
        <taxon>Dikarya</taxon>
        <taxon>Ascomycota</taxon>
        <taxon>Pezizomycotina</taxon>
        <taxon>Dothideomycetes</taxon>
        <taxon>Pleosporomycetidae</taxon>
        <taxon>Pleosporales</taxon>
        <taxon>Massarineae</taxon>
        <taxon>Periconiaceae</taxon>
        <taxon>Periconia</taxon>
    </lineage>
</organism>
<protein>
    <recommendedName>
        <fullName evidence="4">F-box domain-containing protein</fullName>
    </recommendedName>
</protein>
<dbReference type="EMBL" id="KZ805356">
    <property type="protein sequence ID" value="PVI01548.1"/>
    <property type="molecule type" value="Genomic_DNA"/>
</dbReference>